<protein>
    <submittedName>
        <fullName evidence="5">Chain A of ATP binding cassette transporter</fullName>
    </submittedName>
</protein>
<dbReference type="NCBIfam" id="TIGR01978">
    <property type="entry name" value="sufC"/>
    <property type="match status" value="1"/>
</dbReference>
<dbReference type="CDD" id="cd03217">
    <property type="entry name" value="ABC_FeS_Assembly"/>
    <property type="match status" value="1"/>
</dbReference>
<name>A0A1E3X3P4_9BACT</name>
<dbReference type="Gene3D" id="3.40.50.300">
    <property type="entry name" value="P-loop containing nucleotide triphosphate hydrolases"/>
    <property type="match status" value="1"/>
</dbReference>
<dbReference type="GO" id="GO:0005524">
    <property type="term" value="F:ATP binding"/>
    <property type="evidence" value="ECO:0007669"/>
    <property type="project" value="UniProtKB-KW"/>
</dbReference>
<evidence type="ECO:0000256" key="1">
    <source>
        <dbReference type="ARBA" id="ARBA00006216"/>
    </source>
</evidence>
<dbReference type="SUPFAM" id="SSF52540">
    <property type="entry name" value="P-loop containing nucleoside triphosphate hydrolases"/>
    <property type="match status" value="1"/>
</dbReference>
<dbReference type="GO" id="GO:0016887">
    <property type="term" value="F:ATP hydrolysis activity"/>
    <property type="evidence" value="ECO:0007669"/>
    <property type="project" value="InterPro"/>
</dbReference>
<dbReference type="PANTHER" id="PTHR43204:SF1">
    <property type="entry name" value="ABC TRANSPORTER I FAMILY MEMBER 6, CHLOROPLASTIC"/>
    <property type="match status" value="1"/>
</dbReference>
<dbReference type="InterPro" id="IPR027417">
    <property type="entry name" value="P-loop_NTPase"/>
</dbReference>
<reference evidence="5 6" key="1">
    <citation type="submission" date="2016-07" db="EMBL/GenBank/DDBJ databases">
        <title>Draft genome of Scalindua rubra, obtained from a brine-seawater interface in the Red Sea, sheds light on salt adaptation in anammox bacteria.</title>
        <authorList>
            <person name="Speth D.R."/>
            <person name="Lagkouvardos I."/>
            <person name="Wang Y."/>
            <person name="Qian P.-Y."/>
            <person name="Dutilh B.E."/>
            <person name="Jetten M.S."/>
        </authorList>
    </citation>
    <scope>NUCLEOTIDE SEQUENCE [LARGE SCALE GENOMIC DNA]</scope>
    <source>
        <strain evidence="5">BSI-1</strain>
    </source>
</reference>
<comment type="caution">
    <text evidence="5">The sequence shown here is derived from an EMBL/GenBank/DDBJ whole genome shotgun (WGS) entry which is preliminary data.</text>
</comment>
<evidence type="ECO:0000313" key="5">
    <source>
        <dbReference type="EMBL" id="ODS30235.1"/>
    </source>
</evidence>
<gene>
    <name evidence="5" type="primary">abca</name>
    <name evidence="5" type="ORF">SCARUB_04656</name>
</gene>
<accession>A0A1E3X3P4</accession>
<keyword evidence="2" id="KW-0547">Nucleotide-binding</keyword>
<evidence type="ECO:0000256" key="2">
    <source>
        <dbReference type="ARBA" id="ARBA00022741"/>
    </source>
</evidence>
<dbReference type="InterPro" id="IPR010230">
    <property type="entry name" value="FeS-cluster_ATPase_SufC"/>
</dbReference>
<comment type="similarity">
    <text evidence="1">Belongs to the ABC transporter superfamily. Ycf16 family.</text>
</comment>
<feature type="domain" description="ABC transporter" evidence="4">
    <location>
        <begin position="36"/>
        <end position="279"/>
    </location>
</feature>
<sequence length="291" mass="32426">MMQLDNYKHEVEKTQNLSTLDTLEEKRKEIDSSSLLAIEDLNVSVEGKNILNGVNLRIKKGEIHTLMGPNGSGKSTLAHTLMGHPGYKIESGNIIISGESIIGLSPDERAKKGLFLAFQYPTAIPGVSIANFLRTAINTVKRDEKDKIPISKFRRLLKEKMKMLKMDESFARRCVNDGFSGGEKKRAEILQMAMLEPEIAVLDETDSGLDIDALKIVSEGVNALIGPELGILIITHYQRILNYIKPQFVHVLLEGRIVVSGGAELAEKLEKEGYDLIKEKFTTESRNVVHR</sequence>
<dbReference type="InterPro" id="IPR003593">
    <property type="entry name" value="AAA+_ATPase"/>
</dbReference>
<keyword evidence="3" id="KW-0067">ATP-binding</keyword>
<evidence type="ECO:0000256" key="3">
    <source>
        <dbReference type="ARBA" id="ARBA00022840"/>
    </source>
</evidence>
<dbReference type="EMBL" id="MAYW01000258">
    <property type="protein sequence ID" value="ODS30235.1"/>
    <property type="molecule type" value="Genomic_DNA"/>
</dbReference>
<organism evidence="5 6">
    <name type="scientific">Candidatus Scalindua rubra</name>
    <dbReference type="NCBI Taxonomy" id="1872076"/>
    <lineage>
        <taxon>Bacteria</taxon>
        <taxon>Pseudomonadati</taxon>
        <taxon>Planctomycetota</taxon>
        <taxon>Candidatus Brocadiia</taxon>
        <taxon>Candidatus Brocadiales</taxon>
        <taxon>Candidatus Scalinduaceae</taxon>
        <taxon>Candidatus Scalindua</taxon>
    </lineage>
</organism>
<dbReference type="PROSITE" id="PS00211">
    <property type="entry name" value="ABC_TRANSPORTER_1"/>
    <property type="match status" value="1"/>
</dbReference>
<evidence type="ECO:0000313" key="6">
    <source>
        <dbReference type="Proteomes" id="UP000094056"/>
    </source>
</evidence>
<proteinExistence type="inferred from homology"/>
<dbReference type="PROSITE" id="PS50893">
    <property type="entry name" value="ABC_TRANSPORTER_2"/>
    <property type="match status" value="1"/>
</dbReference>
<dbReference type="Pfam" id="PF00005">
    <property type="entry name" value="ABC_tran"/>
    <property type="match status" value="1"/>
</dbReference>
<dbReference type="Proteomes" id="UP000094056">
    <property type="component" value="Unassembled WGS sequence"/>
</dbReference>
<dbReference type="PANTHER" id="PTHR43204">
    <property type="entry name" value="ABC TRANSPORTER I FAMILY MEMBER 6, CHLOROPLASTIC"/>
    <property type="match status" value="1"/>
</dbReference>
<dbReference type="InterPro" id="IPR017871">
    <property type="entry name" value="ABC_transporter-like_CS"/>
</dbReference>
<dbReference type="InterPro" id="IPR003439">
    <property type="entry name" value="ABC_transporter-like_ATP-bd"/>
</dbReference>
<dbReference type="AlphaFoldDB" id="A0A1E3X3P4"/>
<dbReference type="SMART" id="SM00382">
    <property type="entry name" value="AAA"/>
    <property type="match status" value="1"/>
</dbReference>
<dbReference type="PATRIC" id="fig|1872076.5.peg.5595"/>
<evidence type="ECO:0000259" key="4">
    <source>
        <dbReference type="PROSITE" id="PS50893"/>
    </source>
</evidence>